<accession>A0ABW1S7M8</accession>
<dbReference type="Proteomes" id="UP001596303">
    <property type="component" value="Unassembled WGS sequence"/>
</dbReference>
<dbReference type="GO" id="GO:0008168">
    <property type="term" value="F:methyltransferase activity"/>
    <property type="evidence" value="ECO:0007669"/>
    <property type="project" value="UniProtKB-KW"/>
</dbReference>
<organism evidence="2 3">
    <name type="scientific">Ponticaulis profundi</name>
    <dbReference type="NCBI Taxonomy" id="2665222"/>
    <lineage>
        <taxon>Bacteria</taxon>
        <taxon>Pseudomonadati</taxon>
        <taxon>Pseudomonadota</taxon>
        <taxon>Alphaproteobacteria</taxon>
        <taxon>Hyphomonadales</taxon>
        <taxon>Hyphomonadaceae</taxon>
        <taxon>Ponticaulis</taxon>
    </lineage>
</organism>
<keyword evidence="3" id="KW-1185">Reference proteome</keyword>
<dbReference type="Gene3D" id="3.40.50.150">
    <property type="entry name" value="Vaccinia Virus protein VP39"/>
    <property type="match status" value="1"/>
</dbReference>
<comment type="caution">
    <text evidence="2">The sequence shown here is derived from an EMBL/GenBank/DDBJ whole genome shotgun (WGS) entry which is preliminary data.</text>
</comment>
<evidence type="ECO:0000313" key="3">
    <source>
        <dbReference type="Proteomes" id="UP001596303"/>
    </source>
</evidence>
<evidence type="ECO:0000313" key="2">
    <source>
        <dbReference type="EMBL" id="MFC6197519.1"/>
    </source>
</evidence>
<evidence type="ECO:0000259" key="1">
    <source>
        <dbReference type="Pfam" id="PF08241"/>
    </source>
</evidence>
<reference evidence="3" key="1">
    <citation type="journal article" date="2019" name="Int. J. Syst. Evol. Microbiol.">
        <title>The Global Catalogue of Microorganisms (GCM) 10K type strain sequencing project: providing services to taxonomists for standard genome sequencing and annotation.</title>
        <authorList>
            <consortium name="The Broad Institute Genomics Platform"/>
            <consortium name="The Broad Institute Genome Sequencing Center for Infectious Disease"/>
            <person name="Wu L."/>
            <person name="Ma J."/>
        </authorList>
    </citation>
    <scope>NUCLEOTIDE SEQUENCE [LARGE SCALE GENOMIC DNA]</scope>
    <source>
        <strain evidence="3">CGMCC-1.15741</strain>
    </source>
</reference>
<dbReference type="EMBL" id="JBHSSW010000005">
    <property type="protein sequence ID" value="MFC6197519.1"/>
    <property type="molecule type" value="Genomic_DNA"/>
</dbReference>
<dbReference type="InterPro" id="IPR013216">
    <property type="entry name" value="Methyltransf_11"/>
</dbReference>
<dbReference type="SUPFAM" id="SSF53335">
    <property type="entry name" value="S-adenosyl-L-methionine-dependent methyltransferases"/>
    <property type="match status" value="1"/>
</dbReference>
<sequence>MRLDITTLMSFYDSPLGQSANRAILERINALWGDLSGLDVLGIGYAPPFLEGLEGKPRRSVCLMPHSQGAHAWPDGERGSATALSNERELPFMDAIFDRILVIHALEETAHAPDFLREIWRVSAPQARILIITPNRSGVWSLSDSTPFGYGRPFSQRQLKRLMRDALIEPSAWTRSLYTPPIDWKIFTSSSEGWERAGEIFVANFGGVNLVEGTKRVQIDPKTPEKARVVVPSGLRPAVSLNKDL</sequence>
<dbReference type="GO" id="GO:0032259">
    <property type="term" value="P:methylation"/>
    <property type="evidence" value="ECO:0007669"/>
    <property type="project" value="UniProtKB-KW"/>
</dbReference>
<protein>
    <submittedName>
        <fullName evidence="2">Class I SAM-dependent methyltransferase</fullName>
        <ecNumber evidence="2">2.1.1.-</ecNumber>
    </submittedName>
</protein>
<gene>
    <name evidence="2" type="ORF">ACFQDM_05490</name>
</gene>
<feature type="domain" description="Methyltransferase type 11" evidence="1">
    <location>
        <begin position="85"/>
        <end position="130"/>
    </location>
</feature>
<dbReference type="RefSeq" id="WP_377376541.1">
    <property type="nucleotide sequence ID" value="NZ_JBHSSW010000005.1"/>
</dbReference>
<keyword evidence="2" id="KW-0489">Methyltransferase</keyword>
<name>A0ABW1S7M8_9PROT</name>
<proteinExistence type="predicted"/>
<dbReference type="EC" id="2.1.1.-" evidence="2"/>
<dbReference type="InterPro" id="IPR029063">
    <property type="entry name" value="SAM-dependent_MTases_sf"/>
</dbReference>
<keyword evidence="2" id="KW-0808">Transferase</keyword>
<dbReference type="Pfam" id="PF08241">
    <property type="entry name" value="Methyltransf_11"/>
    <property type="match status" value="1"/>
</dbReference>